<evidence type="ECO:0000256" key="14">
    <source>
        <dbReference type="ARBA" id="ARBA00023136"/>
    </source>
</evidence>
<comment type="similarity">
    <text evidence="3">Belongs to the complex I NDUFB6 subunit family.</text>
</comment>
<evidence type="ECO:0000256" key="9">
    <source>
        <dbReference type="ARBA" id="ARBA00022792"/>
    </source>
</evidence>
<dbReference type="InterPro" id="IPR019174">
    <property type="entry name" value="NADH_DH_b-subcmplx_su6"/>
</dbReference>
<evidence type="ECO:0000256" key="3">
    <source>
        <dbReference type="ARBA" id="ARBA00007771"/>
    </source>
</evidence>
<comment type="subcellular location">
    <subcellularLocation>
        <location evidence="2">Mitochondrion inner membrane</location>
        <topology evidence="2">Single-pass membrane protein</topology>
        <orientation evidence="2">Matrix side</orientation>
    </subcellularLocation>
</comment>
<dbReference type="PANTHER" id="PTHR15083:SF0">
    <property type="entry name" value="NADH DEHYDROGENASE [UBIQUINONE] 1 BETA SUBCOMPLEX SUBUNIT 6"/>
    <property type="match status" value="1"/>
</dbReference>
<evidence type="ECO:0000256" key="1">
    <source>
        <dbReference type="ARBA" id="ARBA00003195"/>
    </source>
</evidence>
<reference evidence="18" key="1">
    <citation type="submission" date="2023-07" db="EMBL/GenBank/DDBJ databases">
        <authorList>
            <person name="Stuckert A."/>
        </authorList>
    </citation>
    <scope>NUCLEOTIDE SEQUENCE</scope>
</reference>
<protein>
    <recommendedName>
        <fullName evidence="5">NADH dehydrogenase [ubiquinone] 1 beta subcomplex subunit 6</fullName>
    </recommendedName>
    <alternativeName>
        <fullName evidence="16">Complex I-B17</fullName>
    </alternativeName>
    <alternativeName>
        <fullName evidence="15">NADH-ubiquinone oxidoreductase B17 subunit</fullName>
    </alternativeName>
</protein>
<evidence type="ECO:0000256" key="2">
    <source>
        <dbReference type="ARBA" id="ARBA00004298"/>
    </source>
</evidence>
<keyword evidence="9" id="KW-0999">Mitochondrion inner membrane</keyword>
<dbReference type="Proteomes" id="UP001176940">
    <property type="component" value="Unassembled WGS sequence"/>
</dbReference>
<evidence type="ECO:0000256" key="5">
    <source>
        <dbReference type="ARBA" id="ARBA00018675"/>
    </source>
</evidence>
<keyword evidence="11" id="KW-1133">Transmembrane helix</keyword>
<gene>
    <name evidence="18" type="ORF">RIMI_LOCUS6444707</name>
</gene>
<keyword evidence="6" id="KW-0813">Transport</keyword>
<comment type="function">
    <text evidence="1">Accessory subunit of the mitochondrial membrane respiratory chain NADH dehydrogenase (Complex I), that is believed not to be involved in catalysis. Complex I functions in the transfer of electrons from NADH to the respiratory chain. The immediate electron acceptor for the enzyme is believed to be ubiquinone.</text>
</comment>
<dbReference type="PANTHER" id="PTHR15083">
    <property type="entry name" value="NADH DEHYDROGENASE [UBIQUINONE] 1 BETA SUBCOMPLEX SUBUNIT 6"/>
    <property type="match status" value="1"/>
</dbReference>
<keyword evidence="14" id="KW-0472">Membrane</keyword>
<evidence type="ECO:0000256" key="6">
    <source>
        <dbReference type="ARBA" id="ARBA00022448"/>
    </source>
</evidence>
<evidence type="ECO:0000256" key="8">
    <source>
        <dbReference type="ARBA" id="ARBA00022692"/>
    </source>
</evidence>
<evidence type="ECO:0000256" key="16">
    <source>
        <dbReference type="ARBA" id="ARBA00030214"/>
    </source>
</evidence>
<keyword evidence="19" id="KW-1185">Reference proteome</keyword>
<evidence type="ECO:0000256" key="7">
    <source>
        <dbReference type="ARBA" id="ARBA00022660"/>
    </source>
</evidence>
<name>A0ABN9LBC4_9NEOB</name>
<evidence type="ECO:0000256" key="12">
    <source>
        <dbReference type="ARBA" id="ARBA00022990"/>
    </source>
</evidence>
<keyword evidence="8" id="KW-0812">Transmembrane</keyword>
<comment type="subunit">
    <text evidence="4">Complex I is composed of 45 different subunits.</text>
</comment>
<keyword evidence="10" id="KW-0249">Electron transport</keyword>
<evidence type="ECO:0000256" key="10">
    <source>
        <dbReference type="ARBA" id="ARBA00022982"/>
    </source>
</evidence>
<sequence>MAVSPADAELRQQQLRALRRKWLKDQELSPREPVLPEKKLNAVDRFWANFLQKNSLWRRWTFRTYNLGVQGSDEDSGTSLDHSLLSEVPPGDDSVCCNSSETSAVPYKTGVTDPFEGVRSPQSNNGRARGVSPPRILSRDVGFFCRTKNLTTLRYVYAGESRTWI</sequence>
<accession>A0ABN9LBC4</accession>
<comment type="caution">
    <text evidence="18">The sequence shown here is derived from an EMBL/GenBank/DDBJ whole genome shotgun (WGS) entry which is preliminary data.</text>
</comment>
<keyword evidence="7" id="KW-0679">Respiratory chain</keyword>
<feature type="region of interest" description="Disordered" evidence="17">
    <location>
        <begin position="108"/>
        <end position="132"/>
    </location>
</feature>
<evidence type="ECO:0000313" key="18">
    <source>
        <dbReference type="EMBL" id="CAJ0935758.1"/>
    </source>
</evidence>
<dbReference type="Pfam" id="PF09782">
    <property type="entry name" value="NDUF_B6"/>
    <property type="match status" value="1"/>
</dbReference>
<proteinExistence type="inferred from homology"/>
<keyword evidence="13" id="KW-0496">Mitochondrion</keyword>
<evidence type="ECO:0000313" key="19">
    <source>
        <dbReference type="Proteomes" id="UP001176940"/>
    </source>
</evidence>
<organism evidence="18 19">
    <name type="scientific">Ranitomeya imitator</name>
    <name type="common">mimic poison frog</name>
    <dbReference type="NCBI Taxonomy" id="111125"/>
    <lineage>
        <taxon>Eukaryota</taxon>
        <taxon>Metazoa</taxon>
        <taxon>Chordata</taxon>
        <taxon>Craniata</taxon>
        <taxon>Vertebrata</taxon>
        <taxon>Euteleostomi</taxon>
        <taxon>Amphibia</taxon>
        <taxon>Batrachia</taxon>
        <taxon>Anura</taxon>
        <taxon>Neobatrachia</taxon>
        <taxon>Hyloidea</taxon>
        <taxon>Dendrobatidae</taxon>
        <taxon>Dendrobatinae</taxon>
        <taxon>Ranitomeya</taxon>
    </lineage>
</organism>
<evidence type="ECO:0000256" key="4">
    <source>
        <dbReference type="ARBA" id="ARBA00011533"/>
    </source>
</evidence>
<evidence type="ECO:0000256" key="13">
    <source>
        <dbReference type="ARBA" id="ARBA00023128"/>
    </source>
</evidence>
<evidence type="ECO:0000256" key="11">
    <source>
        <dbReference type="ARBA" id="ARBA00022989"/>
    </source>
</evidence>
<dbReference type="EMBL" id="CAUEEQ010011594">
    <property type="protein sequence ID" value="CAJ0935758.1"/>
    <property type="molecule type" value="Genomic_DNA"/>
</dbReference>
<evidence type="ECO:0000256" key="17">
    <source>
        <dbReference type="SAM" id="MobiDB-lite"/>
    </source>
</evidence>
<evidence type="ECO:0000256" key="15">
    <source>
        <dbReference type="ARBA" id="ARBA00029949"/>
    </source>
</evidence>
<keyword evidence="12" id="KW-0007">Acetylation</keyword>